<keyword evidence="2" id="KW-1185">Reference proteome</keyword>
<sequence>MISNLLFIRLCELQSLNDSIISIYDALGRHADEEGEKICSERLDKRKKIKAELDETISKVRNGNKIWSINMTYYLLCFTLRASRALEEHFYKKSWNRLLKYELKNLNLYYAALYTADAPKYIIDILIEQKNRVENYVVNDL</sequence>
<dbReference type="RefSeq" id="WP_107010717.1">
    <property type="nucleotide sequence ID" value="NZ_CP028136.1"/>
</dbReference>
<accession>A0A2R3Z0Z0</accession>
<name>A0A2R3Z0Z0_9FLAO</name>
<dbReference type="EMBL" id="CP028136">
    <property type="protein sequence ID" value="AVR43932.1"/>
    <property type="molecule type" value="Genomic_DNA"/>
</dbReference>
<dbReference type="KEGG" id="grs:C7S20_00860"/>
<reference evidence="2" key="1">
    <citation type="submission" date="2018-03" db="EMBL/GenBank/DDBJ databases">
        <title>Gramella fulva sp. nov., isolated from a dry surface of tidal flat.</title>
        <authorList>
            <person name="Hwang S.H."/>
            <person name="Hwang W.M."/>
            <person name="Kang K."/>
            <person name="Ahn T.-Y."/>
        </authorList>
    </citation>
    <scope>NUCLEOTIDE SEQUENCE [LARGE SCALE GENOMIC DNA]</scope>
    <source>
        <strain evidence="2">SH35</strain>
    </source>
</reference>
<evidence type="ECO:0000313" key="2">
    <source>
        <dbReference type="Proteomes" id="UP000241507"/>
    </source>
</evidence>
<evidence type="ECO:0000313" key="1">
    <source>
        <dbReference type="EMBL" id="AVR43932.1"/>
    </source>
</evidence>
<organism evidence="1 2">
    <name type="scientific">Christiangramia fulva</name>
    <dbReference type="NCBI Taxonomy" id="2126553"/>
    <lineage>
        <taxon>Bacteria</taxon>
        <taxon>Pseudomonadati</taxon>
        <taxon>Bacteroidota</taxon>
        <taxon>Flavobacteriia</taxon>
        <taxon>Flavobacteriales</taxon>
        <taxon>Flavobacteriaceae</taxon>
        <taxon>Christiangramia</taxon>
    </lineage>
</organism>
<dbReference type="Proteomes" id="UP000241507">
    <property type="component" value="Chromosome"/>
</dbReference>
<proteinExistence type="predicted"/>
<dbReference type="AlphaFoldDB" id="A0A2R3Z0Z0"/>
<protein>
    <submittedName>
        <fullName evidence="1">Uncharacterized protein</fullName>
    </submittedName>
</protein>
<gene>
    <name evidence="1" type="ORF">C7S20_00860</name>
</gene>